<evidence type="ECO:0000259" key="7">
    <source>
        <dbReference type="PROSITE" id="PS51918"/>
    </source>
</evidence>
<keyword evidence="6" id="KW-0411">Iron-sulfur</keyword>
<dbReference type="InterPro" id="IPR058240">
    <property type="entry name" value="rSAM_sf"/>
</dbReference>
<proteinExistence type="predicted"/>
<dbReference type="GO" id="GO:0003824">
    <property type="term" value="F:catalytic activity"/>
    <property type="evidence" value="ECO:0007669"/>
    <property type="project" value="InterPro"/>
</dbReference>
<keyword evidence="2" id="KW-0004">4Fe-4S</keyword>
<dbReference type="InterPro" id="IPR007197">
    <property type="entry name" value="rSAM"/>
</dbReference>
<reference evidence="8 9" key="1">
    <citation type="submission" date="2020-08" db="EMBL/GenBank/DDBJ databases">
        <title>Cohnella phylogeny.</title>
        <authorList>
            <person name="Dunlap C."/>
        </authorList>
    </citation>
    <scope>NUCLEOTIDE SEQUENCE [LARGE SCALE GENOMIC DNA]</scope>
    <source>
        <strain evidence="8 9">DSM 25239</strain>
    </source>
</reference>
<dbReference type="GO" id="GO:0051536">
    <property type="term" value="F:iron-sulfur cluster binding"/>
    <property type="evidence" value="ECO:0007669"/>
    <property type="project" value="UniProtKB-KW"/>
</dbReference>
<dbReference type="InterPro" id="IPR034391">
    <property type="entry name" value="AdoMet-like_SPASM_containing"/>
</dbReference>
<keyword evidence="3" id="KW-0949">S-adenosyl-L-methionine</keyword>
<dbReference type="CDD" id="cd21109">
    <property type="entry name" value="SPASM"/>
    <property type="match status" value="1"/>
</dbReference>
<dbReference type="Proteomes" id="UP000553776">
    <property type="component" value="Unassembled WGS sequence"/>
</dbReference>
<evidence type="ECO:0000256" key="6">
    <source>
        <dbReference type="ARBA" id="ARBA00023014"/>
    </source>
</evidence>
<gene>
    <name evidence="8" type="ORF">H7B90_27945</name>
</gene>
<dbReference type="AlphaFoldDB" id="A0A841UAR2"/>
<dbReference type="SFLD" id="SFLDG01387">
    <property type="entry name" value="BtrN-like_SPASM_domain_contain"/>
    <property type="match status" value="1"/>
</dbReference>
<dbReference type="SFLD" id="SFLDS00029">
    <property type="entry name" value="Radical_SAM"/>
    <property type="match status" value="1"/>
</dbReference>
<evidence type="ECO:0000256" key="3">
    <source>
        <dbReference type="ARBA" id="ARBA00022691"/>
    </source>
</evidence>
<dbReference type="Pfam" id="PF13186">
    <property type="entry name" value="SPASM"/>
    <property type="match status" value="1"/>
</dbReference>
<dbReference type="Pfam" id="PF04055">
    <property type="entry name" value="Radical_SAM"/>
    <property type="match status" value="1"/>
</dbReference>
<evidence type="ECO:0000313" key="8">
    <source>
        <dbReference type="EMBL" id="MBB6695234.1"/>
    </source>
</evidence>
<evidence type="ECO:0000256" key="1">
    <source>
        <dbReference type="ARBA" id="ARBA00001966"/>
    </source>
</evidence>
<evidence type="ECO:0000256" key="4">
    <source>
        <dbReference type="ARBA" id="ARBA00022723"/>
    </source>
</evidence>
<accession>A0A841UAR2</accession>
<evidence type="ECO:0000313" key="9">
    <source>
        <dbReference type="Proteomes" id="UP000553776"/>
    </source>
</evidence>
<protein>
    <submittedName>
        <fullName evidence="8">Radical SAM protein</fullName>
    </submittedName>
</protein>
<dbReference type="PANTHER" id="PTHR11228:SF7">
    <property type="entry name" value="PQQA PEPTIDE CYCLASE"/>
    <property type="match status" value="1"/>
</dbReference>
<keyword evidence="4" id="KW-0479">Metal-binding</keyword>
<dbReference type="SFLD" id="SFLDG01067">
    <property type="entry name" value="SPASM/twitch_domain_containing"/>
    <property type="match status" value="1"/>
</dbReference>
<evidence type="ECO:0000256" key="5">
    <source>
        <dbReference type="ARBA" id="ARBA00023004"/>
    </source>
</evidence>
<comment type="cofactor">
    <cofactor evidence="1">
        <name>[4Fe-4S] cluster</name>
        <dbReference type="ChEBI" id="CHEBI:49883"/>
    </cofactor>
</comment>
<dbReference type="InterPro" id="IPR023885">
    <property type="entry name" value="4Fe4S-binding_SPASM_dom"/>
</dbReference>
<sequence>MQPKSNVMLEEDDYELVKRTIRNVAVPYRESFKNPRYKTPLPESVGVKLTNRCNLRCIHCFEWNEEGYHQQMDREEQNKDLDIELFRKILNETSHVKSRLYLWGGEPMIHRQFGEIMAMMQEDPRETTICTNGLLIDRFLQPILDYSPHLELLFGIEGLEKEHDLIRGKGTFKKTIQQMDRLIELREQGQYQGRISVHTVINDDMIPKLYDLLEWFESKKLDLVILCFPWYISKETSLKMDDYFASKFGWLRKLEENHIASWHAFKYQMNPDHSEALVEQLKRINDRMWNIRIRYQPGLDYDEIRQFLHGDEMQSRCSSKCLAIATRMDVGPTGEVTACKFFNEFKVGNLKESSISEVWDSDDYDRIREIINVEGLTPVCSKCSLLYLHGG</sequence>
<comment type="caution">
    <text evidence="8">The sequence shown here is derived from an EMBL/GenBank/DDBJ whole genome shotgun (WGS) entry which is preliminary data.</text>
</comment>
<feature type="domain" description="Radical SAM core" evidence="7">
    <location>
        <begin position="39"/>
        <end position="264"/>
    </location>
</feature>
<dbReference type="SUPFAM" id="SSF102114">
    <property type="entry name" value="Radical SAM enzymes"/>
    <property type="match status" value="1"/>
</dbReference>
<dbReference type="RefSeq" id="WP_185139191.1">
    <property type="nucleotide sequence ID" value="NZ_JACJVR010000119.1"/>
</dbReference>
<dbReference type="InterPro" id="IPR050377">
    <property type="entry name" value="Radical_SAM_PqqE_MftC-like"/>
</dbReference>
<keyword evidence="5" id="KW-0408">Iron</keyword>
<dbReference type="PROSITE" id="PS51918">
    <property type="entry name" value="RADICAL_SAM"/>
    <property type="match status" value="1"/>
</dbReference>
<keyword evidence="9" id="KW-1185">Reference proteome</keyword>
<dbReference type="GO" id="GO:0046872">
    <property type="term" value="F:metal ion binding"/>
    <property type="evidence" value="ECO:0007669"/>
    <property type="project" value="UniProtKB-KW"/>
</dbReference>
<dbReference type="InterPro" id="IPR013785">
    <property type="entry name" value="Aldolase_TIM"/>
</dbReference>
<dbReference type="Gene3D" id="3.20.20.70">
    <property type="entry name" value="Aldolase class I"/>
    <property type="match status" value="1"/>
</dbReference>
<organism evidence="8 9">
    <name type="scientific">Cohnella xylanilytica</name>
    <dbReference type="NCBI Taxonomy" id="557555"/>
    <lineage>
        <taxon>Bacteria</taxon>
        <taxon>Bacillati</taxon>
        <taxon>Bacillota</taxon>
        <taxon>Bacilli</taxon>
        <taxon>Bacillales</taxon>
        <taxon>Paenibacillaceae</taxon>
        <taxon>Cohnella</taxon>
    </lineage>
</organism>
<evidence type="ECO:0000256" key="2">
    <source>
        <dbReference type="ARBA" id="ARBA00022485"/>
    </source>
</evidence>
<dbReference type="PANTHER" id="PTHR11228">
    <property type="entry name" value="RADICAL SAM DOMAIN PROTEIN"/>
    <property type="match status" value="1"/>
</dbReference>
<dbReference type="EMBL" id="JACJVR010000119">
    <property type="protein sequence ID" value="MBB6695234.1"/>
    <property type="molecule type" value="Genomic_DNA"/>
</dbReference>
<dbReference type="CDD" id="cd01335">
    <property type="entry name" value="Radical_SAM"/>
    <property type="match status" value="1"/>
</dbReference>
<name>A0A841UAR2_9BACL</name>